<sequence>MNIHKYLKAFVNAIINRTQQLFVPYLIRRSARKYPNITPNVIRLTRGTILKRGHAIYLRLEAEATGYVALHTSIPVPTIHDFWTEEDGHACLITFTHGDITRRNILIRVDGEGASDVSVVAILDWEQAGWRPEYWETAKFMFGNQDTCEWAILGRHETFPGYDLELEREDELSLLYGGSP</sequence>
<dbReference type="InterPro" id="IPR051678">
    <property type="entry name" value="AGP_Transferase"/>
</dbReference>
<dbReference type="InterPro" id="IPR011009">
    <property type="entry name" value="Kinase-like_dom_sf"/>
</dbReference>
<dbReference type="EMBL" id="KN833133">
    <property type="protein sequence ID" value="KIM72405.1"/>
    <property type="molecule type" value="Genomic_DNA"/>
</dbReference>
<dbReference type="Gene3D" id="3.90.1200.10">
    <property type="match status" value="1"/>
</dbReference>
<evidence type="ECO:0000313" key="1">
    <source>
        <dbReference type="EMBL" id="KIM72405.1"/>
    </source>
</evidence>
<dbReference type="PANTHER" id="PTHR21310">
    <property type="entry name" value="AMINOGLYCOSIDE PHOSPHOTRANSFERASE-RELATED-RELATED"/>
    <property type="match status" value="1"/>
</dbReference>
<dbReference type="OrthoDB" id="8300194at2759"/>
<dbReference type="InParanoid" id="A0A0C3EID0"/>
<name>A0A0C3EID0_PILCF</name>
<gene>
    <name evidence="1" type="ORF">PILCRDRAFT_16136</name>
</gene>
<dbReference type="SUPFAM" id="SSF56112">
    <property type="entry name" value="Protein kinase-like (PK-like)"/>
    <property type="match status" value="1"/>
</dbReference>
<dbReference type="PANTHER" id="PTHR21310:SF58">
    <property type="entry name" value="AMINOGLYCOSIDE PHOSPHOTRANSFERASE DOMAIN-CONTAINING PROTEIN"/>
    <property type="match status" value="1"/>
</dbReference>
<protein>
    <recommendedName>
        <fullName evidence="3">Aminoglycoside phosphotransferase domain-containing protein</fullName>
    </recommendedName>
</protein>
<reference evidence="2" key="2">
    <citation type="submission" date="2015-01" db="EMBL/GenBank/DDBJ databases">
        <title>Evolutionary Origins and Diversification of the Mycorrhizal Mutualists.</title>
        <authorList>
            <consortium name="DOE Joint Genome Institute"/>
            <consortium name="Mycorrhizal Genomics Consortium"/>
            <person name="Kohler A."/>
            <person name="Kuo A."/>
            <person name="Nagy L.G."/>
            <person name="Floudas D."/>
            <person name="Copeland A."/>
            <person name="Barry K.W."/>
            <person name="Cichocki N."/>
            <person name="Veneault-Fourrey C."/>
            <person name="LaButti K."/>
            <person name="Lindquist E.A."/>
            <person name="Lipzen A."/>
            <person name="Lundell T."/>
            <person name="Morin E."/>
            <person name="Murat C."/>
            <person name="Riley R."/>
            <person name="Ohm R."/>
            <person name="Sun H."/>
            <person name="Tunlid A."/>
            <person name="Henrissat B."/>
            <person name="Grigoriev I.V."/>
            <person name="Hibbett D.S."/>
            <person name="Martin F."/>
        </authorList>
    </citation>
    <scope>NUCLEOTIDE SEQUENCE [LARGE SCALE GENOMIC DNA]</scope>
    <source>
        <strain evidence="2">F 1598</strain>
    </source>
</reference>
<evidence type="ECO:0000313" key="2">
    <source>
        <dbReference type="Proteomes" id="UP000054166"/>
    </source>
</evidence>
<dbReference type="HOGENOM" id="CLU_1496798_0_0_1"/>
<accession>A0A0C3EID0</accession>
<organism evidence="1 2">
    <name type="scientific">Piloderma croceum (strain F 1598)</name>
    <dbReference type="NCBI Taxonomy" id="765440"/>
    <lineage>
        <taxon>Eukaryota</taxon>
        <taxon>Fungi</taxon>
        <taxon>Dikarya</taxon>
        <taxon>Basidiomycota</taxon>
        <taxon>Agaricomycotina</taxon>
        <taxon>Agaricomycetes</taxon>
        <taxon>Agaricomycetidae</taxon>
        <taxon>Atheliales</taxon>
        <taxon>Atheliaceae</taxon>
        <taxon>Piloderma</taxon>
    </lineage>
</organism>
<dbReference type="Proteomes" id="UP000054166">
    <property type="component" value="Unassembled WGS sequence"/>
</dbReference>
<reference evidence="1 2" key="1">
    <citation type="submission" date="2014-04" db="EMBL/GenBank/DDBJ databases">
        <authorList>
            <consortium name="DOE Joint Genome Institute"/>
            <person name="Kuo A."/>
            <person name="Tarkka M."/>
            <person name="Buscot F."/>
            <person name="Kohler A."/>
            <person name="Nagy L.G."/>
            <person name="Floudas D."/>
            <person name="Copeland A."/>
            <person name="Barry K.W."/>
            <person name="Cichocki N."/>
            <person name="Veneault-Fourrey C."/>
            <person name="LaButti K."/>
            <person name="Lindquist E.A."/>
            <person name="Lipzen A."/>
            <person name="Lundell T."/>
            <person name="Morin E."/>
            <person name="Murat C."/>
            <person name="Sun H."/>
            <person name="Tunlid A."/>
            <person name="Henrissat B."/>
            <person name="Grigoriev I.V."/>
            <person name="Hibbett D.S."/>
            <person name="Martin F."/>
            <person name="Nordberg H.P."/>
            <person name="Cantor M.N."/>
            <person name="Hua S.X."/>
        </authorList>
    </citation>
    <scope>NUCLEOTIDE SEQUENCE [LARGE SCALE GENOMIC DNA]</scope>
    <source>
        <strain evidence="1 2">F 1598</strain>
    </source>
</reference>
<proteinExistence type="predicted"/>
<keyword evidence="2" id="KW-1185">Reference proteome</keyword>
<evidence type="ECO:0008006" key="3">
    <source>
        <dbReference type="Google" id="ProtNLM"/>
    </source>
</evidence>
<dbReference type="STRING" id="765440.A0A0C3EID0"/>
<dbReference type="AlphaFoldDB" id="A0A0C3EID0"/>